<dbReference type="Gene3D" id="2.60.40.10">
    <property type="entry name" value="Immunoglobulins"/>
    <property type="match status" value="1"/>
</dbReference>
<dbReference type="SMART" id="SM00364">
    <property type="entry name" value="LRR_BAC"/>
    <property type="match status" value="9"/>
</dbReference>
<feature type="domain" description="Fibronectin type-III" evidence="7">
    <location>
        <begin position="1185"/>
        <end position="1280"/>
    </location>
</feature>
<dbReference type="SMART" id="SM00369">
    <property type="entry name" value="LRR_TYP"/>
    <property type="match status" value="32"/>
</dbReference>
<evidence type="ECO:0000256" key="2">
    <source>
        <dbReference type="ARBA" id="ARBA00022729"/>
    </source>
</evidence>
<gene>
    <name evidence="8" type="ORF">BEMITA_LOCUS8390</name>
</gene>
<dbReference type="SMART" id="SM00082">
    <property type="entry name" value="LRRCT"/>
    <property type="match status" value="1"/>
</dbReference>
<evidence type="ECO:0000313" key="9">
    <source>
        <dbReference type="Proteomes" id="UP001152759"/>
    </source>
</evidence>
<name>A0A9P0F2T9_BEMTA</name>
<evidence type="ECO:0000256" key="5">
    <source>
        <dbReference type="SAM" id="Phobius"/>
    </source>
</evidence>
<evidence type="ECO:0000256" key="6">
    <source>
        <dbReference type="SAM" id="SignalP"/>
    </source>
</evidence>
<keyword evidence="5" id="KW-0812">Transmembrane</keyword>
<dbReference type="PRINTS" id="PR00019">
    <property type="entry name" value="LEURICHRPT"/>
</dbReference>
<evidence type="ECO:0000259" key="7">
    <source>
        <dbReference type="PROSITE" id="PS50853"/>
    </source>
</evidence>
<dbReference type="PANTHER" id="PTHR24366:SF96">
    <property type="entry name" value="LEUCINE RICH REPEAT CONTAINING 53"/>
    <property type="match status" value="1"/>
</dbReference>
<evidence type="ECO:0000256" key="3">
    <source>
        <dbReference type="ARBA" id="ARBA00022737"/>
    </source>
</evidence>
<dbReference type="Pfam" id="PF13855">
    <property type="entry name" value="LRR_8"/>
    <property type="match status" value="7"/>
</dbReference>
<keyword evidence="4" id="KW-1015">Disulfide bond</keyword>
<dbReference type="InterPro" id="IPR036116">
    <property type="entry name" value="FN3_sf"/>
</dbReference>
<dbReference type="GO" id="GO:0071944">
    <property type="term" value="C:cell periphery"/>
    <property type="evidence" value="ECO:0007669"/>
    <property type="project" value="UniProtKB-ARBA"/>
</dbReference>
<reference evidence="8" key="1">
    <citation type="submission" date="2021-12" db="EMBL/GenBank/DDBJ databases">
        <authorList>
            <person name="King R."/>
        </authorList>
    </citation>
    <scope>NUCLEOTIDE SEQUENCE</scope>
</reference>
<feature type="signal peptide" evidence="6">
    <location>
        <begin position="1"/>
        <end position="29"/>
    </location>
</feature>
<dbReference type="Pfam" id="PF13306">
    <property type="entry name" value="LRR_5"/>
    <property type="match status" value="2"/>
</dbReference>
<dbReference type="InterPro" id="IPR013783">
    <property type="entry name" value="Ig-like_fold"/>
</dbReference>
<proteinExistence type="predicted"/>
<organism evidence="8 9">
    <name type="scientific">Bemisia tabaci</name>
    <name type="common">Sweetpotato whitefly</name>
    <name type="synonym">Aleurodes tabaci</name>
    <dbReference type="NCBI Taxonomy" id="7038"/>
    <lineage>
        <taxon>Eukaryota</taxon>
        <taxon>Metazoa</taxon>
        <taxon>Ecdysozoa</taxon>
        <taxon>Arthropoda</taxon>
        <taxon>Hexapoda</taxon>
        <taxon>Insecta</taxon>
        <taxon>Pterygota</taxon>
        <taxon>Neoptera</taxon>
        <taxon>Paraneoptera</taxon>
        <taxon>Hemiptera</taxon>
        <taxon>Sternorrhyncha</taxon>
        <taxon>Aleyrodoidea</taxon>
        <taxon>Aleyrodidae</taxon>
        <taxon>Aleyrodinae</taxon>
        <taxon>Bemisia</taxon>
    </lineage>
</organism>
<dbReference type="PROSITE" id="PS51450">
    <property type="entry name" value="LRR"/>
    <property type="match status" value="12"/>
</dbReference>
<dbReference type="Proteomes" id="UP001152759">
    <property type="component" value="Chromosome 4"/>
</dbReference>
<dbReference type="PANTHER" id="PTHR24366">
    <property type="entry name" value="IG(IMMUNOGLOBULIN) AND LRR(LEUCINE RICH REPEAT) DOMAINS"/>
    <property type="match status" value="1"/>
</dbReference>
<dbReference type="Gene3D" id="3.80.10.10">
    <property type="entry name" value="Ribonuclease Inhibitor"/>
    <property type="match status" value="7"/>
</dbReference>
<dbReference type="InterPro" id="IPR026906">
    <property type="entry name" value="LRR_5"/>
</dbReference>
<feature type="transmembrane region" description="Helical" evidence="5">
    <location>
        <begin position="1332"/>
        <end position="1355"/>
    </location>
</feature>
<dbReference type="InterPro" id="IPR032675">
    <property type="entry name" value="LRR_dom_sf"/>
</dbReference>
<dbReference type="SUPFAM" id="SSF49265">
    <property type="entry name" value="Fibronectin type III"/>
    <property type="match status" value="1"/>
</dbReference>
<dbReference type="Pfam" id="PF00041">
    <property type="entry name" value="fn3"/>
    <property type="match status" value="1"/>
</dbReference>
<dbReference type="SMART" id="SM00060">
    <property type="entry name" value="FN3"/>
    <property type="match status" value="1"/>
</dbReference>
<keyword evidence="2 6" id="KW-0732">Signal</keyword>
<dbReference type="InterPro" id="IPR001611">
    <property type="entry name" value="Leu-rich_rpt"/>
</dbReference>
<keyword evidence="9" id="KW-1185">Reference proteome</keyword>
<accession>A0A9P0F2T9</accession>
<dbReference type="InterPro" id="IPR003591">
    <property type="entry name" value="Leu-rich_rpt_typical-subtyp"/>
</dbReference>
<keyword evidence="5" id="KW-1133">Transmembrane helix</keyword>
<dbReference type="SUPFAM" id="SSF52058">
    <property type="entry name" value="L domain-like"/>
    <property type="match status" value="6"/>
</dbReference>
<dbReference type="InterPro" id="IPR003961">
    <property type="entry name" value="FN3_dom"/>
</dbReference>
<dbReference type="EMBL" id="OU963865">
    <property type="protein sequence ID" value="CAH0389576.1"/>
    <property type="molecule type" value="Genomic_DNA"/>
</dbReference>
<evidence type="ECO:0000313" key="8">
    <source>
        <dbReference type="EMBL" id="CAH0389576.1"/>
    </source>
</evidence>
<evidence type="ECO:0000256" key="1">
    <source>
        <dbReference type="ARBA" id="ARBA00022614"/>
    </source>
</evidence>
<sequence>MMHLNVLRALYRWHNALALMLCINQATLCQEMELESSQDTDEGCPSFQLNSVCPCYPFEEGLHIECPYVDILTVQNVISKINRTIYSFTIYDLDKSVDVLSKELFVQPNLTSKTVVLKKLYITLSHIRDVDDSFVDLFQKHLKEINIVTSRLSAVPKEINRLLNLNQINFESNSVTEISDHAFTNLRFLQTIILKDNLVSKLSENAFYGLENCLLHLDLSENKLNAFPILPLRRLETLSILKLSFNEIANIIDKTLDLETFKLISLKQLDLSSNNIKFLGKDEFRYFIKLQVLSIYQNLLESIHGEAFKSLTELTSLDLSHNNIIYLDSDLFKYNKKIKVIDLSSNHLYNLDRIFSNLTNLQELYLSDNNILEIGDETFTSCSSLSVLNLEMNSIQEIHEDSLKNLQNLTQIYLQNNHIKSIKRNLFTNSINLDTLSLNDNLINHIDLHAFQNCDDLRELRLNNNKLKQIKKGHFENLPNLVELYLHNNSIDGIERGSFGTLEKLQHINLQNNNLKKFENVFSSPASGEFTLMTLQLNSNSISSLKNNSFNSLVHLKSLYLTDNNLNEISENIFRSLERLEQLFLIDDQVREIHSGAFRHLKMLVLLNASENQLTQLKKAVFKNLFNLEELYLSKNRISTIEPHCFEDLTRLKILDLSNNPLHVIQSNTFVFMNLVHLHLRNCSINSFENDSVVGLEKLEELNLEINVFPAETLKTFKLPNLKELKLSHNSFPDIPESAFSNFRHLQTLYLKDCKISSISEKALRSSNLLKLHLDKNQLRDLPDRVFRDVPSLKELYLNDNLFKGIPEKAFEGLKNLETLEISNNSLKYFSFSQIQFLSKLHKISLQQNLIHEVHVTPNRSNLSFLFEINLGSNTLNSLPFNFFNSLNGTVRILNLSFNRFANLSNLQLDAAINLKLLNLTGNPIQQIGDTTPAGKARNFKESCDGDASKEYSLMIEELTLQRTNLSIITSSDFCSYLNLLHLSLSRNKIQRISPGAFKNLARLLSLDLGYNRIDFIPKERFYGLADLKLLNATQNLISRLDEFPKNLKSLETLDLSYNKIEKISEGAFNNLDNLNELYLYGNWISAISPDAFSPPKKLKLLDISRNNLQNLPLNAIEPLESQIRSLKIEENPLHCGCETQRLWEWLREHKKISEAKNLRCSEPPELKGQALMEVSPPRLCQAPAVRKLTVNDVRPKSVLITWTSSPHTKVYGYRVTYQSVHSADIGKILDQNTRSSRLTNLKSNTKYTICVYGLNSWEAETVLGSNSFFKAGKLSSGPESETESVSQEGNGNWTELQSMCTEATTGVDEDNDVLAMDSNRYKEGSILTRRLGLIIGSCMGFLVFIILISVLGYLKIKKQRATAKRDPPLPPEYLSYRHFSIQGAEHLQASISQGTTTLN</sequence>
<keyword evidence="1" id="KW-0433">Leucine-rich repeat</keyword>
<dbReference type="CDD" id="cd00063">
    <property type="entry name" value="FN3"/>
    <property type="match status" value="1"/>
</dbReference>
<keyword evidence="5" id="KW-0472">Membrane</keyword>
<feature type="chain" id="PRO_5040172907" description="Fibronectin type-III domain-containing protein" evidence="6">
    <location>
        <begin position="30"/>
        <end position="1400"/>
    </location>
</feature>
<keyword evidence="3" id="KW-0677">Repeat</keyword>
<dbReference type="PROSITE" id="PS50853">
    <property type="entry name" value="FN3"/>
    <property type="match status" value="1"/>
</dbReference>
<dbReference type="SMART" id="SM00365">
    <property type="entry name" value="LRR_SD22"/>
    <property type="match status" value="21"/>
</dbReference>
<protein>
    <recommendedName>
        <fullName evidence="7">Fibronectin type-III domain-containing protein</fullName>
    </recommendedName>
</protein>
<dbReference type="FunFam" id="3.80.10.10:FF:001164">
    <property type="entry name" value="GH01279p"/>
    <property type="match status" value="2"/>
</dbReference>
<dbReference type="KEGG" id="btab:109031771"/>
<dbReference type="InterPro" id="IPR000483">
    <property type="entry name" value="Cys-rich_flank_reg_C"/>
</dbReference>
<evidence type="ECO:0000256" key="4">
    <source>
        <dbReference type="ARBA" id="ARBA00023157"/>
    </source>
</evidence>